<proteinExistence type="predicted"/>
<dbReference type="STRING" id="1452487.AVW16_09885"/>
<comment type="caution">
    <text evidence="1">The sequence shown here is derived from an EMBL/GenBank/DDBJ whole genome shotgun (WGS) entry which is preliminary data.</text>
</comment>
<sequence length="100" mass="11291">MTASLYVYFKVPAGVADEVARRLFALQRRLAAETGVAGRLCRRRDDESTWMEVYEDVADPDGFAAHRDALWRDADLDGFALAPHLEWFAPLAAPRAPDRR</sequence>
<organism evidence="1 2">
    <name type="scientific">Crenobacter luteus</name>
    <dbReference type="NCBI Taxonomy" id="1452487"/>
    <lineage>
        <taxon>Bacteria</taxon>
        <taxon>Pseudomonadati</taxon>
        <taxon>Pseudomonadota</taxon>
        <taxon>Betaproteobacteria</taxon>
        <taxon>Neisseriales</taxon>
        <taxon>Neisseriaceae</taxon>
        <taxon>Crenobacter</taxon>
    </lineage>
</organism>
<dbReference type="EMBL" id="LQQU01000017">
    <property type="protein sequence ID" value="KZE32692.1"/>
    <property type="molecule type" value="Genomic_DNA"/>
</dbReference>
<dbReference type="Proteomes" id="UP000076625">
    <property type="component" value="Unassembled WGS sequence"/>
</dbReference>
<dbReference type="InterPro" id="IPR032556">
    <property type="entry name" value="DUF4936"/>
</dbReference>
<dbReference type="Pfam" id="PF16290">
    <property type="entry name" value="DUF4936"/>
    <property type="match status" value="1"/>
</dbReference>
<reference evidence="2" key="1">
    <citation type="submission" date="2016-01" db="EMBL/GenBank/DDBJ databases">
        <title>Draft genome of Chromobacterium sp. F49.</title>
        <authorList>
            <person name="Hong K.W."/>
        </authorList>
    </citation>
    <scope>NUCLEOTIDE SEQUENCE [LARGE SCALE GENOMIC DNA]</scope>
    <source>
        <strain evidence="2">CN10</strain>
    </source>
</reference>
<dbReference type="AlphaFoldDB" id="A0A165FBB2"/>
<name>A0A165FBB2_9NEIS</name>
<gene>
    <name evidence="1" type="ORF">AVW16_09885</name>
</gene>
<dbReference type="RefSeq" id="WP_066611540.1">
    <property type="nucleotide sequence ID" value="NZ_LQQU01000017.1"/>
</dbReference>
<evidence type="ECO:0008006" key="3">
    <source>
        <dbReference type="Google" id="ProtNLM"/>
    </source>
</evidence>
<evidence type="ECO:0000313" key="2">
    <source>
        <dbReference type="Proteomes" id="UP000076625"/>
    </source>
</evidence>
<protein>
    <recommendedName>
        <fullName evidence="3">DUF4936 domain-containing protein</fullName>
    </recommendedName>
</protein>
<keyword evidence="2" id="KW-1185">Reference proteome</keyword>
<accession>A0A165FBB2</accession>
<evidence type="ECO:0000313" key="1">
    <source>
        <dbReference type="EMBL" id="KZE32692.1"/>
    </source>
</evidence>